<proteinExistence type="predicted"/>
<comment type="caution">
    <text evidence="1">The sequence shown here is derived from an EMBL/GenBank/DDBJ whole genome shotgun (WGS) entry which is preliminary data.</text>
</comment>
<reference evidence="1" key="1">
    <citation type="submission" date="2020-05" db="EMBL/GenBank/DDBJ databases">
        <title>Mycena genomes resolve the evolution of fungal bioluminescence.</title>
        <authorList>
            <person name="Tsai I.J."/>
        </authorList>
    </citation>
    <scope>NUCLEOTIDE SEQUENCE</scope>
    <source>
        <strain evidence="1">160909Yilan</strain>
    </source>
</reference>
<dbReference type="OrthoDB" id="2748701at2759"/>
<name>A0A8H7D9C0_9AGAR</name>
<keyword evidence="2" id="KW-1185">Reference proteome</keyword>
<dbReference type="AlphaFoldDB" id="A0A8H7D9C0"/>
<gene>
    <name evidence="1" type="ORF">MSAN_01021500</name>
</gene>
<evidence type="ECO:0000313" key="1">
    <source>
        <dbReference type="EMBL" id="KAF7363643.1"/>
    </source>
</evidence>
<dbReference type="Proteomes" id="UP000623467">
    <property type="component" value="Unassembled WGS sequence"/>
</dbReference>
<sequence length="359" mass="40511">MLDKLPPEVCALIFDFACRDGRTGLSLSHVSRYIRNTSELARYTSIVLSGPAQIIAFAQFAEHTRIKLKTRYLFINGQESEQELERMVHEAYAGTRKARIEYRNLARNRFLLPGDEKLREAEEAVARECTNADILLGMEGASAVESILRTVGPTLEVLDISLNKYVAKMLLNPMSLPCLVDLTTRCGFPLCPSGVPGLEPTHSLRYLHIVDSARNWVCVEGFFRNGISYFAPSLTYLRLSELYEDEVVIKDLECALGHSEDSDFVTQLPPTLERVVIRPAVAPQHNCSPPCDVCVELQDYQDLVRFARRLHQKDARVKLMKANSIRVEGFQEWLDKNVKAVSGWDTSDLDLDSEEGETE</sequence>
<evidence type="ECO:0000313" key="2">
    <source>
        <dbReference type="Proteomes" id="UP000623467"/>
    </source>
</evidence>
<accession>A0A8H7D9C0</accession>
<organism evidence="1 2">
    <name type="scientific">Mycena sanguinolenta</name>
    <dbReference type="NCBI Taxonomy" id="230812"/>
    <lineage>
        <taxon>Eukaryota</taxon>
        <taxon>Fungi</taxon>
        <taxon>Dikarya</taxon>
        <taxon>Basidiomycota</taxon>
        <taxon>Agaricomycotina</taxon>
        <taxon>Agaricomycetes</taxon>
        <taxon>Agaricomycetidae</taxon>
        <taxon>Agaricales</taxon>
        <taxon>Marasmiineae</taxon>
        <taxon>Mycenaceae</taxon>
        <taxon>Mycena</taxon>
    </lineage>
</organism>
<protein>
    <submittedName>
        <fullName evidence="1">Uncharacterized protein</fullName>
    </submittedName>
</protein>
<dbReference type="EMBL" id="JACAZH010000007">
    <property type="protein sequence ID" value="KAF7363643.1"/>
    <property type="molecule type" value="Genomic_DNA"/>
</dbReference>